<evidence type="ECO:0000313" key="2">
    <source>
        <dbReference type="Proteomes" id="UP000593572"/>
    </source>
</evidence>
<comment type="caution">
    <text evidence="1">The sequence shown here is derived from an EMBL/GenBank/DDBJ whole genome shotgun (WGS) entry which is preliminary data.</text>
</comment>
<dbReference type="Proteomes" id="UP000593572">
    <property type="component" value="Unassembled WGS sequence"/>
</dbReference>
<proteinExistence type="predicted"/>
<feature type="non-terminal residue" evidence="1">
    <location>
        <position position="1"/>
    </location>
</feature>
<name>A0A7J8LNN0_9ROSI</name>
<dbReference type="AlphaFoldDB" id="A0A7J8LNN0"/>
<evidence type="ECO:0000313" key="1">
    <source>
        <dbReference type="EMBL" id="MBA0553912.1"/>
    </source>
</evidence>
<dbReference type="EMBL" id="JABEZX010000004">
    <property type="protein sequence ID" value="MBA0553912.1"/>
    <property type="molecule type" value="Genomic_DNA"/>
</dbReference>
<organism evidence="1 2">
    <name type="scientific">Gossypium lobatum</name>
    <dbReference type="NCBI Taxonomy" id="34289"/>
    <lineage>
        <taxon>Eukaryota</taxon>
        <taxon>Viridiplantae</taxon>
        <taxon>Streptophyta</taxon>
        <taxon>Embryophyta</taxon>
        <taxon>Tracheophyta</taxon>
        <taxon>Spermatophyta</taxon>
        <taxon>Magnoliopsida</taxon>
        <taxon>eudicotyledons</taxon>
        <taxon>Gunneridae</taxon>
        <taxon>Pentapetalae</taxon>
        <taxon>rosids</taxon>
        <taxon>malvids</taxon>
        <taxon>Malvales</taxon>
        <taxon>Malvaceae</taxon>
        <taxon>Malvoideae</taxon>
        <taxon>Gossypium</taxon>
    </lineage>
</organism>
<keyword evidence="2" id="KW-1185">Reference proteome</keyword>
<reference evidence="1 2" key="1">
    <citation type="journal article" date="2019" name="Genome Biol. Evol.">
        <title>Insights into the evolution of the New World diploid cottons (Gossypium, subgenus Houzingenia) based on genome sequencing.</title>
        <authorList>
            <person name="Grover C.E."/>
            <person name="Arick M.A. 2nd"/>
            <person name="Thrash A."/>
            <person name="Conover J.L."/>
            <person name="Sanders W.S."/>
            <person name="Peterson D.G."/>
            <person name="Frelichowski J.E."/>
            <person name="Scheffler J.A."/>
            <person name="Scheffler B.E."/>
            <person name="Wendel J.F."/>
        </authorList>
    </citation>
    <scope>NUCLEOTIDE SEQUENCE [LARGE SCALE GENOMIC DNA]</scope>
    <source>
        <strain evidence="1">157</strain>
        <tissue evidence="1">Leaf</tissue>
    </source>
</reference>
<accession>A0A7J8LNN0</accession>
<sequence length="71" mass="7389">MVDLSLSAAFSFLITIKASPSIHTSLKPRSSANVTTCRHAHASTMDASKFALTDSPSGGSQITFTASCTNL</sequence>
<protein>
    <submittedName>
        <fullName evidence="1">Uncharacterized protein</fullName>
    </submittedName>
</protein>
<gene>
    <name evidence="1" type="ORF">Golob_013051</name>
</gene>